<comment type="caution">
    <text evidence="1">The sequence shown here is derived from an EMBL/GenBank/DDBJ whole genome shotgun (WGS) entry which is preliminary data.</text>
</comment>
<dbReference type="Proteomes" id="UP000182345">
    <property type="component" value="Unassembled WGS sequence"/>
</dbReference>
<gene>
    <name evidence="1" type="ORF">AUJ42_01490</name>
</gene>
<evidence type="ECO:0000313" key="1">
    <source>
        <dbReference type="EMBL" id="OIN91676.1"/>
    </source>
</evidence>
<dbReference type="EMBL" id="MNUK01000038">
    <property type="protein sequence ID" value="OIN91676.1"/>
    <property type="molecule type" value="Genomic_DNA"/>
</dbReference>
<name>A0A1J4RZ43_9BACT</name>
<evidence type="ECO:0000313" key="2">
    <source>
        <dbReference type="Proteomes" id="UP000182345"/>
    </source>
</evidence>
<accession>A0A1J4RZ43</accession>
<evidence type="ECO:0008006" key="3">
    <source>
        <dbReference type="Google" id="ProtNLM"/>
    </source>
</evidence>
<proteinExistence type="predicted"/>
<reference evidence="1 2" key="1">
    <citation type="journal article" date="2016" name="Environ. Microbiol.">
        <title>Genomic resolution of a cold subsurface aquifer community provides metabolic insights for novel microbes adapted to high CO concentrations.</title>
        <authorList>
            <person name="Probst A.J."/>
            <person name="Castelle C.J."/>
            <person name="Singh A."/>
            <person name="Brown C.T."/>
            <person name="Anantharaman K."/>
            <person name="Sharon I."/>
            <person name="Hug L.A."/>
            <person name="Burstein D."/>
            <person name="Emerson J.B."/>
            <person name="Thomas B.C."/>
            <person name="Banfield J.F."/>
        </authorList>
    </citation>
    <scope>NUCLEOTIDE SEQUENCE [LARGE SCALE GENOMIC DNA]</scope>
    <source>
        <strain evidence="1">CG1_02_44_10</strain>
    </source>
</reference>
<protein>
    <recommendedName>
        <fullName evidence="3">Antitoxin</fullName>
    </recommendedName>
</protein>
<organism evidence="1 2">
    <name type="scientific">Candidatus Collierbacteria bacterium CG1_02_44_10</name>
    <dbReference type="NCBI Taxonomy" id="1805087"/>
    <lineage>
        <taxon>Bacteria</taxon>
        <taxon>Candidatus Collieribacteriota</taxon>
    </lineage>
</organism>
<dbReference type="AlphaFoldDB" id="A0A1J4RZ43"/>
<sequence length="87" mass="9747">MANTQSTQIKITLPSELYLQVKANADKIGLSLASYIRHLTINDTWEKNLPTFPMSAKTEANGLKALKDYKAGKTKAITNIDEYFKNL</sequence>